<gene>
    <name evidence="1" type="ORF">CC117_10930</name>
</gene>
<dbReference type="OrthoDB" id="9787127at2"/>
<protein>
    <submittedName>
        <fullName evidence="1">Uncharacterized protein</fullName>
    </submittedName>
</protein>
<sequence>MMDVTVKVPEERLPDFYAMYGRWLAGQDAQPDEEQPTEPAEWSEQDLVLAKIVWGKFSDRAKAMFSTLIDSPGKKFGGVQLADALDIPNGKYGTAGVLAWPARHCTAVDRLLPCKYEDGVLGDGANYWMTPTVASLFKQARDGQ</sequence>
<keyword evidence="2" id="KW-1185">Reference proteome</keyword>
<dbReference type="AlphaFoldDB" id="A0A1S1RE42"/>
<organism evidence="1 2">
    <name type="scientific">Parafrankia colletiae</name>
    <dbReference type="NCBI Taxonomy" id="573497"/>
    <lineage>
        <taxon>Bacteria</taxon>
        <taxon>Bacillati</taxon>
        <taxon>Actinomycetota</taxon>
        <taxon>Actinomycetes</taxon>
        <taxon>Frankiales</taxon>
        <taxon>Frankiaceae</taxon>
        <taxon>Parafrankia</taxon>
    </lineage>
</organism>
<dbReference type="Proteomes" id="UP000179627">
    <property type="component" value="Unassembled WGS sequence"/>
</dbReference>
<accession>A0A1S1RE42</accession>
<reference evidence="2" key="1">
    <citation type="submission" date="2016-07" db="EMBL/GenBank/DDBJ databases">
        <title>Sequence Frankia sp. strain CcI1.17.</title>
        <authorList>
            <person name="Ghodhbane-Gtari F."/>
            <person name="Swanson E."/>
            <person name="Gueddou A."/>
            <person name="Morris K."/>
            <person name="Hezbri K."/>
            <person name="Ktari A."/>
            <person name="Nouioui I."/>
            <person name="Abebe-Akele F."/>
            <person name="Simpson S."/>
            <person name="Thomas K."/>
            <person name="Gtari M."/>
            <person name="Tisa L.S."/>
            <person name="Hurst S."/>
        </authorList>
    </citation>
    <scope>NUCLEOTIDE SEQUENCE [LARGE SCALE GENOMIC DNA]</scope>
    <source>
        <strain evidence="2">Cc1.17</strain>
    </source>
</reference>
<comment type="caution">
    <text evidence="1">The sequence shown here is derived from an EMBL/GenBank/DDBJ whole genome shotgun (WGS) entry which is preliminary data.</text>
</comment>
<dbReference type="EMBL" id="MBLM01000036">
    <property type="protein sequence ID" value="OHV43134.1"/>
    <property type="molecule type" value="Genomic_DNA"/>
</dbReference>
<dbReference type="InterPro" id="IPR046301">
    <property type="entry name" value="DUF6416"/>
</dbReference>
<evidence type="ECO:0000313" key="2">
    <source>
        <dbReference type="Proteomes" id="UP000179627"/>
    </source>
</evidence>
<proteinExistence type="predicted"/>
<evidence type="ECO:0000313" key="1">
    <source>
        <dbReference type="EMBL" id="OHV43134.1"/>
    </source>
</evidence>
<name>A0A1S1RE42_9ACTN</name>
<dbReference type="Pfam" id="PF19980">
    <property type="entry name" value="DUF6416"/>
    <property type="match status" value="1"/>
</dbReference>